<reference evidence="1 2" key="1">
    <citation type="submission" date="2018-06" db="EMBL/GenBank/DDBJ databases">
        <title>Whole Genome Sequence of an efficient microsymbiont, Rhizobium tropici.</title>
        <authorList>
            <person name="Srinivasan R."/>
            <person name="Singh H.V."/>
            <person name="Srivastava R."/>
            <person name="Kumari B."/>
            <person name="Radhakrishna A."/>
        </authorList>
    </citation>
    <scope>NUCLEOTIDE SEQUENCE [LARGE SCALE GENOMIC DNA]</scope>
    <source>
        <strain evidence="1 2">IGFRI Rhizo-19</strain>
    </source>
</reference>
<dbReference type="Proteomes" id="UP000251205">
    <property type="component" value="Unassembled WGS sequence"/>
</dbReference>
<protein>
    <submittedName>
        <fullName evidence="1">Uncharacterized protein</fullName>
    </submittedName>
</protein>
<dbReference type="AlphaFoldDB" id="A0A329Y969"/>
<dbReference type="RefSeq" id="WP_112345830.1">
    <property type="nucleotide sequence ID" value="NZ_QMKK01000061.1"/>
</dbReference>
<sequence>MTYNHHSHDRSLSMTAISAASRVAIVIIATVGLAPAAFAGQTCAGLKQAINSDGAYLYHYSDRRQPELDLYIRYVSSDSKCDPGEELQSRLVPNLENCYVPTCVLGPGEDDR</sequence>
<evidence type="ECO:0000313" key="1">
    <source>
        <dbReference type="EMBL" id="RAX37565.1"/>
    </source>
</evidence>
<dbReference type="OrthoDB" id="9967582at2"/>
<proteinExistence type="predicted"/>
<comment type="caution">
    <text evidence="1">The sequence shown here is derived from an EMBL/GenBank/DDBJ whole genome shotgun (WGS) entry which is preliminary data.</text>
</comment>
<evidence type="ECO:0000313" key="2">
    <source>
        <dbReference type="Proteomes" id="UP000251205"/>
    </source>
</evidence>
<gene>
    <name evidence="1" type="ORF">DQ393_32780</name>
</gene>
<name>A0A329Y969_RHITR</name>
<organism evidence="1 2">
    <name type="scientific">Rhizobium tropici</name>
    <dbReference type="NCBI Taxonomy" id="398"/>
    <lineage>
        <taxon>Bacteria</taxon>
        <taxon>Pseudomonadati</taxon>
        <taxon>Pseudomonadota</taxon>
        <taxon>Alphaproteobacteria</taxon>
        <taxon>Hyphomicrobiales</taxon>
        <taxon>Rhizobiaceae</taxon>
        <taxon>Rhizobium/Agrobacterium group</taxon>
        <taxon>Rhizobium</taxon>
    </lineage>
</organism>
<dbReference type="EMBL" id="QMKK01000061">
    <property type="protein sequence ID" value="RAX37565.1"/>
    <property type="molecule type" value="Genomic_DNA"/>
</dbReference>
<accession>A0A329Y969</accession>